<evidence type="ECO:0000256" key="2">
    <source>
        <dbReference type="ARBA" id="ARBA00001946"/>
    </source>
</evidence>
<evidence type="ECO:0000313" key="14">
    <source>
        <dbReference type="Proteomes" id="UP001303160"/>
    </source>
</evidence>
<dbReference type="SUPFAM" id="SSF81301">
    <property type="entry name" value="Nucleotidyltransferase"/>
    <property type="match status" value="1"/>
</dbReference>
<dbReference type="InterPro" id="IPR043519">
    <property type="entry name" value="NT_sf"/>
</dbReference>
<sequence length="1012" mass="114572">MAKPPSDPAGESLEDRLKNMIITNQDTSNGPQEFIAETQVVVDASGQKRQKRLNQKERRQLSAQLTIPIDTRPQAQPQPGFRPHHQHSQSQHQRQNQYSQQQRGHGHQGDGQANRPHSATFRPPNQGQGVPYTQPRHQATRSYHGPMTVPDSDLPSFVRPDLQSPRFRNRPPRSPGQAIWNPFSGETLAQAQYLETLCNTVIANAEIDISDIREKENFRARIESVARDVITQFENAQAGRLWFPYESVQLKCFGSLMAGYATKDADMDLGLLSPMSLPQPEAPDSPIPRLLERAFLDLGLGVRLLSRTRVPIIKICERPPEELRAALLKERENWEKGMVGDEVDVEEVHDEADPQPDVEETQPPRNESQSQTPAHAGEEIRASTPEQLLGSLQQDGRSLQKYYNAAKKVLGKLGGHDITHSNMATMKPEDIELLNRVCLAFVRGLSHAKVRDRLLNCKSLNEYDLLGSRLPRTLQSVFFQIEGQMLAEAWNDRTVQEKNDSMEERALFTLRRWEELLDRSCVGQDPLSYQKELWAFCEHELKRIPSLELLRLSQAPHESAAAYHRRAHKLLQQLGADDVPSDKDPILPILIQHYINGIWNTEIQAEVDEFVKSQHILTLGAVAKRHKSLQLAHDYEQCLQKGLYQGRAASMARCYIALLQGPMSKDKTGLIVPLPDQHTELMSTIKQLGDPAAKSPNQPRDPYRDRLEFPKSGVGVQCDINFSAHLALQNTTLLRCYSHCDPRVRPLILFVKHWAKVRQINTPYRGTLGSYGFAIMMIHYLINVAKPFVLPNLQQLAPPPRPDMTPAEYEATYMCKGYHVRFWRDEEEIQRLAQEDKITRNRESIGQLLRGFFQYYAVNNHRVGNGFDWGRDVISLRTPGGLLTKQQKGWTGARTVLEARGDGMSSSSSAAASSTAAAAPTMPQAGNQEYKEVRNRYLIAIEDPFELEHNVARTVTHNGIVKIRDEFRRAWGIIRAVGGEGRIGEELLEDVGVVVEKREREEFERLLGELHG</sequence>
<evidence type="ECO:0000256" key="9">
    <source>
        <dbReference type="ARBA" id="ARBA00022842"/>
    </source>
</evidence>
<evidence type="ECO:0000256" key="4">
    <source>
        <dbReference type="ARBA" id="ARBA00008593"/>
    </source>
</evidence>
<reference evidence="13" key="1">
    <citation type="journal article" date="2023" name="Mol. Phylogenet. Evol.">
        <title>Genome-scale phylogeny and comparative genomics of the fungal order Sordariales.</title>
        <authorList>
            <person name="Hensen N."/>
            <person name="Bonometti L."/>
            <person name="Westerberg I."/>
            <person name="Brannstrom I.O."/>
            <person name="Guillou S."/>
            <person name="Cros-Aarteil S."/>
            <person name="Calhoun S."/>
            <person name="Haridas S."/>
            <person name="Kuo A."/>
            <person name="Mondo S."/>
            <person name="Pangilinan J."/>
            <person name="Riley R."/>
            <person name="LaButti K."/>
            <person name="Andreopoulos B."/>
            <person name="Lipzen A."/>
            <person name="Chen C."/>
            <person name="Yan M."/>
            <person name="Daum C."/>
            <person name="Ng V."/>
            <person name="Clum A."/>
            <person name="Steindorff A."/>
            <person name="Ohm R.A."/>
            <person name="Martin F."/>
            <person name="Silar P."/>
            <person name="Natvig D.O."/>
            <person name="Lalanne C."/>
            <person name="Gautier V."/>
            <person name="Ament-Velasquez S.L."/>
            <person name="Kruys A."/>
            <person name="Hutchinson M.I."/>
            <person name="Powell A.J."/>
            <person name="Barry K."/>
            <person name="Miller A.N."/>
            <person name="Grigoriev I.V."/>
            <person name="Debuchy R."/>
            <person name="Gladieux P."/>
            <person name="Hiltunen Thoren M."/>
            <person name="Johannesson H."/>
        </authorList>
    </citation>
    <scope>NUCLEOTIDE SEQUENCE</scope>
    <source>
        <strain evidence="13">CBS 315.58</strain>
    </source>
</reference>
<dbReference type="InterPro" id="IPR002058">
    <property type="entry name" value="PAP_assoc"/>
</dbReference>
<dbReference type="PANTHER" id="PTHR12271:SF40">
    <property type="entry name" value="POLY(A) RNA POLYMERASE GLD2"/>
    <property type="match status" value="1"/>
</dbReference>
<feature type="compositionally biased region" description="Acidic residues" evidence="10">
    <location>
        <begin position="341"/>
        <end position="360"/>
    </location>
</feature>
<dbReference type="GO" id="GO:0050265">
    <property type="term" value="F:RNA uridylyltransferase activity"/>
    <property type="evidence" value="ECO:0007669"/>
    <property type="project" value="TreeGrafter"/>
</dbReference>
<keyword evidence="7" id="KW-0808">Transferase</keyword>
<evidence type="ECO:0000256" key="5">
    <source>
        <dbReference type="ARBA" id="ARBA00012388"/>
    </source>
</evidence>
<feature type="region of interest" description="Disordered" evidence="10">
    <location>
        <begin position="44"/>
        <end position="178"/>
    </location>
</feature>
<proteinExistence type="inferred from homology"/>
<evidence type="ECO:0000256" key="6">
    <source>
        <dbReference type="ARBA" id="ARBA00022490"/>
    </source>
</evidence>
<dbReference type="PANTHER" id="PTHR12271">
    <property type="entry name" value="POLY A POLYMERASE CID PAP -RELATED"/>
    <property type="match status" value="1"/>
</dbReference>
<dbReference type="InterPro" id="IPR054708">
    <property type="entry name" value="MTPAP-like_central"/>
</dbReference>
<feature type="compositionally biased region" description="Polar residues" evidence="10">
    <location>
        <begin position="363"/>
        <end position="373"/>
    </location>
</feature>
<dbReference type="GO" id="GO:0031123">
    <property type="term" value="P:RNA 3'-end processing"/>
    <property type="evidence" value="ECO:0007669"/>
    <property type="project" value="TreeGrafter"/>
</dbReference>
<keyword evidence="6" id="KW-0963">Cytoplasm</keyword>
<comment type="caution">
    <text evidence="13">The sequence shown here is derived from an EMBL/GenBank/DDBJ whole genome shotgun (WGS) entry which is preliminary data.</text>
</comment>
<dbReference type="GO" id="GO:0010605">
    <property type="term" value="P:negative regulation of macromolecule metabolic process"/>
    <property type="evidence" value="ECO:0007669"/>
    <property type="project" value="UniProtKB-ARBA"/>
</dbReference>
<evidence type="ECO:0000256" key="1">
    <source>
        <dbReference type="ARBA" id="ARBA00001936"/>
    </source>
</evidence>
<dbReference type="EC" id="2.7.7.19" evidence="5"/>
<comment type="similarity">
    <text evidence="4">Belongs to the DNA polymerase type-B-like family.</text>
</comment>
<comment type="cofactor">
    <cofactor evidence="2">
        <name>Mg(2+)</name>
        <dbReference type="ChEBI" id="CHEBI:18420"/>
    </cofactor>
</comment>
<dbReference type="GO" id="GO:1990817">
    <property type="term" value="F:poly(A) RNA polymerase activity"/>
    <property type="evidence" value="ECO:0007669"/>
    <property type="project" value="UniProtKB-EC"/>
</dbReference>
<keyword evidence="14" id="KW-1185">Reference proteome</keyword>
<name>A0AAN6XPH6_9PEZI</name>
<protein>
    <recommendedName>
        <fullName evidence="5">polynucleotide adenylyltransferase</fullName>
        <ecNumber evidence="5">2.7.7.19</ecNumber>
    </recommendedName>
</protein>
<accession>A0AAN6XPH6</accession>
<evidence type="ECO:0000256" key="7">
    <source>
        <dbReference type="ARBA" id="ARBA00022679"/>
    </source>
</evidence>
<evidence type="ECO:0000256" key="3">
    <source>
        <dbReference type="ARBA" id="ARBA00004496"/>
    </source>
</evidence>
<evidence type="ECO:0000313" key="13">
    <source>
        <dbReference type="EMBL" id="KAK4204148.1"/>
    </source>
</evidence>
<feature type="region of interest" description="Disordered" evidence="10">
    <location>
        <begin position="901"/>
        <end position="927"/>
    </location>
</feature>
<dbReference type="Pfam" id="PF03828">
    <property type="entry name" value="PAP_assoc"/>
    <property type="match status" value="1"/>
</dbReference>
<dbReference type="GO" id="GO:0005737">
    <property type="term" value="C:cytoplasm"/>
    <property type="evidence" value="ECO:0007669"/>
    <property type="project" value="UniProtKB-SubCell"/>
</dbReference>
<organism evidence="13 14">
    <name type="scientific">Triangularia verruculosa</name>
    <dbReference type="NCBI Taxonomy" id="2587418"/>
    <lineage>
        <taxon>Eukaryota</taxon>
        <taxon>Fungi</taxon>
        <taxon>Dikarya</taxon>
        <taxon>Ascomycota</taxon>
        <taxon>Pezizomycotina</taxon>
        <taxon>Sordariomycetes</taxon>
        <taxon>Sordariomycetidae</taxon>
        <taxon>Sordariales</taxon>
        <taxon>Podosporaceae</taxon>
        <taxon>Triangularia</taxon>
    </lineage>
</organism>
<reference evidence="13" key="2">
    <citation type="submission" date="2023-05" db="EMBL/GenBank/DDBJ databases">
        <authorList>
            <consortium name="Lawrence Berkeley National Laboratory"/>
            <person name="Steindorff A."/>
            <person name="Hensen N."/>
            <person name="Bonometti L."/>
            <person name="Westerberg I."/>
            <person name="Brannstrom I.O."/>
            <person name="Guillou S."/>
            <person name="Cros-Aarteil S."/>
            <person name="Calhoun S."/>
            <person name="Haridas S."/>
            <person name="Kuo A."/>
            <person name="Mondo S."/>
            <person name="Pangilinan J."/>
            <person name="Riley R."/>
            <person name="Labutti K."/>
            <person name="Andreopoulos B."/>
            <person name="Lipzen A."/>
            <person name="Chen C."/>
            <person name="Yanf M."/>
            <person name="Daum C."/>
            <person name="Ng V."/>
            <person name="Clum A."/>
            <person name="Ohm R."/>
            <person name="Martin F."/>
            <person name="Silar P."/>
            <person name="Natvig D."/>
            <person name="Lalanne C."/>
            <person name="Gautier V."/>
            <person name="Ament-Velasquez S.L."/>
            <person name="Kruys A."/>
            <person name="Hutchinson M.I."/>
            <person name="Powell A.J."/>
            <person name="Barry K."/>
            <person name="Miller A.N."/>
            <person name="Grigoriev I.V."/>
            <person name="Debuchy R."/>
            <person name="Gladieux P."/>
            <person name="Thoren M.H."/>
            <person name="Johannesson H."/>
        </authorList>
    </citation>
    <scope>NUCLEOTIDE SEQUENCE</scope>
    <source>
        <strain evidence="13">CBS 315.58</strain>
    </source>
</reference>
<evidence type="ECO:0000256" key="10">
    <source>
        <dbReference type="SAM" id="MobiDB-lite"/>
    </source>
</evidence>
<dbReference type="AlphaFoldDB" id="A0AAN6XPH6"/>
<keyword evidence="8" id="KW-0479">Metal-binding</keyword>
<evidence type="ECO:0000259" key="11">
    <source>
        <dbReference type="Pfam" id="PF03828"/>
    </source>
</evidence>
<dbReference type="SUPFAM" id="SSF81631">
    <property type="entry name" value="PAP/OAS1 substrate-binding domain"/>
    <property type="match status" value="1"/>
</dbReference>
<comment type="cofactor">
    <cofactor evidence="1">
        <name>Mn(2+)</name>
        <dbReference type="ChEBI" id="CHEBI:29035"/>
    </cofactor>
</comment>
<dbReference type="Pfam" id="PF22600">
    <property type="entry name" value="MTPAP-like_central"/>
    <property type="match status" value="1"/>
</dbReference>
<dbReference type="Gene3D" id="1.10.1410.10">
    <property type="match status" value="1"/>
</dbReference>
<comment type="subcellular location">
    <subcellularLocation>
        <location evidence="3">Cytoplasm</location>
    </subcellularLocation>
</comment>
<dbReference type="Gene3D" id="3.30.460.10">
    <property type="entry name" value="Beta Polymerase, domain 2"/>
    <property type="match status" value="1"/>
</dbReference>
<feature type="domain" description="PAP-associated" evidence="11">
    <location>
        <begin position="844"/>
        <end position="949"/>
    </location>
</feature>
<evidence type="ECO:0000259" key="12">
    <source>
        <dbReference type="Pfam" id="PF22600"/>
    </source>
</evidence>
<dbReference type="Proteomes" id="UP001303160">
    <property type="component" value="Unassembled WGS sequence"/>
</dbReference>
<gene>
    <name evidence="13" type="ORF">QBC40DRAFT_192697</name>
</gene>
<feature type="compositionally biased region" description="Low complexity" evidence="10">
    <location>
        <begin position="88"/>
        <end position="103"/>
    </location>
</feature>
<evidence type="ECO:0000256" key="8">
    <source>
        <dbReference type="ARBA" id="ARBA00022723"/>
    </source>
</evidence>
<feature type="compositionally biased region" description="Low complexity" evidence="10">
    <location>
        <begin position="905"/>
        <end position="919"/>
    </location>
</feature>
<keyword evidence="9" id="KW-0460">Magnesium</keyword>
<dbReference type="GO" id="GO:0046872">
    <property type="term" value="F:metal ion binding"/>
    <property type="evidence" value="ECO:0007669"/>
    <property type="project" value="UniProtKB-KW"/>
</dbReference>
<dbReference type="EMBL" id="MU863884">
    <property type="protein sequence ID" value="KAK4204148.1"/>
    <property type="molecule type" value="Genomic_DNA"/>
</dbReference>
<feature type="domain" description="Poly(A) RNA polymerase mitochondrial-like central palm" evidence="12">
    <location>
        <begin position="200"/>
        <end position="318"/>
    </location>
</feature>
<feature type="non-terminal residue" evidence="13">
    <location>
        <position position="1012"/>
    </location>
</feature>
<feature type="region of interest" description="Disordered" evidence="10">
    <location>
        <begin position="338"/>
        <end position="378"/>
    </location>
</feature>